<dbReference type="EMBL" id="CAAGRJ010000520">
    <property type="protein sequence ID" value="VFV18116.1"/>
    <property type="molecule type" value="Genomic_DNA"/>
</dbReference>
<keyword evidence="2" id="KW-1185">Reference proteome</keyword>
<proteinExistence type="predicted"/>
<dbReference type="Proteomes" id="UP000386466">
    <property type="component" value="Unassembled WGS sequence"/>
</dbReference>
<sequence>MFNKYPKSLVQVTQIIMVRLQWDTFLELHNYLGLINELFTYGFQPLCLFPGPGLLDCTSPMHVSKCV</sequence>
<evidence type="ECO:0000313" key="2">
    <source>
        <dbReference type="Proteomes" id="UP000386466"/>
    </source>
</evidence>
<accession>A0A485MEX5</accession>
<gene>
    <name evidence="1" type="ORF">LYPA_23C022600</name>
</gene>
<protein>
    <submittedName>
        <fullName evidence="1">Neuropathy target esterase</fullName>
    </submittedName>
</protein>
<feature type="non-terminal residue" evidence="1">
    <location>
        <position position="67"/>
    </location>
</feature>
<evidence type="ECO:0000313" key="1">
    <source>
        <dbReference type="EMBL" id="VFV18116.1"/>
    </source>
</evidence>
<reference evidence="1 2" key="1">
    <citation type="submission" date="2019-01" db="EMBL/GenBank/DDBJ databases">
        <authorList>
            <person name="Alioto T."/>
            <person name="Alioto T."/>
        </authorList>
    </citation>
    <scope>NUCLEOTIDE SEQUENCE [LARGE SCALE GENOMIC DNA]</scope>
</reference>
<dbReference type="AlphaFoldDB" id="A0A485MEX5"/>
<organism evidence="1 2">
    <name type="scientific">Lynx pardinus</name>
    <name type="common">Iberian lynx</name>
    <name type="synonym">Felis pardina</name>
    <dbReference type="NCBI Taxonomy" id="191816"/>
    <lineage>
        <taxon>Eukaryota</taxon>
        <taxon>Metazoa</taxon>
        <taxon>Chordata</taxon>
        <taxon>Craniata</taxon>
        <taxon>Vertebrata</taxon>
        <taxon>Euteleostomi</taxon>
        <taxon>Mammalia</taxon>
        <taxon>Eutheria</taxon>
        <taxon>Laurasiatheria</taxon>
        <taxon>Carnivora</taxon>
        <taxon>Feliformia</taxon>
        <taxon>Felidae</taxon>
        <taxon>Felinae</taxon>
        <taxon>Lynx</taxon>
    </lineage>
</organism>
<name>A0A485MEX5_LYNPA</name>